<evidence type="ECO:0000259" key="4">
    <source>
        <dbReference type="PROSITE" id="PS50102"/>
    </source>
</evidence>
<sequence length="267" mass="28910">MYVGGLERRVSDDSLRVRFGHFGHILDIDVKNWESPSPFAFIQFADIQSVVRAINAYNGGAASSGVANSGSHAGITSKNKFKTNWGRTIVTNKIWIGGLPASCSQDYIREKIRVSFTDTFNELIYDRRWNEALLLFVSNDSAQRALTMIKTKQITFWNDDEKRDVHVPVDYCSEKLHDYFVDRKFRADKESATTTVATAAASSALCTNAATSELNLSSSGTTVVASSFGAGSSSSAGAASSAAVVPSTSSLLAPPPDPPSHLRDTSR</sequence>
<dbReference type="EMBL" id="UYRR01031070">
    <property type="protein sequence ID" value="VDK45084.1"/>
    <property type="molecule type" value="Genomic_DNA"/>
</dbReference>
<dbReference type="Gene3D" id="3.30.70.330">
    <property type="match status" value="1"/>
</dbReference>
<dbReference type="PROSITE" id="PS50102">
    <property type="entry name" value="RRM"/>
    <property type="match status" value="1"/>
</dbReference>
<dbReference type="PANTHER" id="PTHR23189">
    <property type="entry name" value="RNA RECOGNITION MOTIF-CONTAINING"/>
    <property type="match status" value="1"/>
</dbReference>
<dbReference type="InterPro" id="IPR035979">
    <property type="entry name" value="RBD_domain_sf"/>
</dbReference>
<organism evidence="5 6">
    <name type="scientific">Anisakis simplex</name>
    <name type="common">Herring worm</name>
    <dbReference type="NCBI Taxonomy" id="6269"/>
    <lineage>
        <taxon>Eukaryota</taxon>
        <taxon>Metazoa</taxon>
        <taxon>Ecdysozoa</taxon>
        <taxon>Nematoda</taxon>
        <taxon>Chromadorea</taxon>
        <taxon>Rhabditida</taxon>
        <taxon>Spirurina</taxon>
        <taxon>Ascaridomorpha</taxon>
        <taxon>Ascaridoidea</taxon>
        <taxon>Anisakidae</taxon>
        <taxon>Anisakis</taxon>
        <taxon>Anisakis simplex complex</taxon>
    </lineage>
</organism>
<dbReference type="Proteomes" id="UP000267096">
    <property type="component" value="Unassembled WGS sequence"/>
</dbReference>
<dbReference type="SMART" id="SM00360">
    <property type="entry name" value="RRM"/>
    <property type="match status" value="1"/>
</dbReference>
<dbReference type="InterPro" id="IPR000504">
    <property type="entry name" value="RRM_dom"/>
</dbReference>
<accession>A0A3P6RKG6</accession>
<evidence type="ECO:0000256" key="2">
    <source>
        <dbReference type="PROSITE-ProRule" id="PRU00176"/>
    </source>
</evidence>
<evidence type="ECO:0000313" key="6">
    <source>
        <dbReference type="Proteomes" id="UP000267096"/>
    </source>
</evidence>
<dbReference type="Pfam" id="PF00076">
    <property type="entry name" value="RRM_1"/>
    <property type="match status" value="1"/>
</dbReference>
<name>A0A3P6RKG6_ANISI</name>
<evidence type="ECO:0000313" key="5">
    <source>
        <dbReference type="EMBL" id="VDK45084.1"/>
    </source>
</evidence>
<feature type="region of interest" description="Disordered" evidence="3">
    <location>
        <begin position="244"/>
        <end position="267"/>
    </location>
</feature>
<dbReference type="GO" id="GO:0003723">
    <property type="term" value="F:RNA binding"/>
    <property type="evidence" value="ECO:0007669"/>
    <property type="project" value="UniProtKB-UniRule"/>
</dbReference>
<feature type="domain" description="RRM" evidence="4">
    <location>
        <begin position="1"/>
        <end position="59"/>
    </location>
</feature>
<reference evidence="5 6" key="1">
    <citation type="submission" date="2018-11" db="EMBL/GenBank/DDBJ databases">
        <authorList>
            <consortium name="Pathogen Informatics"/>
        </authorList>
    </citation>
    <scope>NUCLEOTIDE SEQUENCE [LARGE SCALE GENOMIC DNA]</scope>
</reference>
<keyword evidence="6" id="KW-1185">Reference proteome</keyword>
<evidence type="ECO:0000256" key="3">
    <source>
        <dbReference type="SAM" id="MobiDB-lite"/>
    </source>
</evidence>
<keyword evidence="1 2" id="KW-0694">RNA-binding</keyword>
<dbReference type="SUPFAM" id="SSF54928">
    <property type="entry name" value="RNA-binding domain, RBD"/>
    <property type="match status" value="1"/>
</dbReference>
<dbReference type="OrthoDB" id="6407164at2759"/>
<dbReference type="AlphaFoldDB" id="A0A3P6RKG6"/>
<dbReference type="InterPro" id="IPR012677">
    <property type="entry name" value="Nucleotide-bd_a/b_plait_sf"/>
</dbReference>
<evidence type="ECO:0000256" key="1">
    <source>
        <dbReference type="ARBA" id="ARBA00022884"/>
    </source>
</evidence>
<proteinExistence type="predicted"/>
<protein>
    <recommendedName>
        <fullName evidence="4">RRM domain-containing protein</fullName>
    </recommendedName>
</protein>
<gene>
    <name evidence="5" type="ORF">ASIM_LOCUS11449</name>
</gene>